<proteinExistence type="predicted"/>
<accession>K0SG11</accession>
<organism evidence="3 4">
    <name type="scientific">Thalassiosira oceanica</name>
    <name type="common">Marine diatom</name>
    <dbReference type="NCBI Taxonomy" id="159749"/>
    <lineage>
        <taxon>Eukaryota</taxon>
        <taxon>Sar</taxon>
        <taxon>Stramenopiles</taxon>
        <taxon>Ochrophyta</taxon>
        <taxon>Bacillariophyta</taxon>
        <taxon>Coscinodiscophyceae</taxon>
        <taxon>Thalassiosirophycidae</taxon>
        <taxon>Thalassiosirales</taxon>
        <taxon>Thalassiosiraceae</taxon>
        <taxon>Thalassiosira</taxon>
    </lineage>
</organism>
<feature type="domain" description="Helicase-associated" evidence="2">
    <location>
        <begin position="34"/>
        <end position="92"/>
    </location>
</feature>
<evidence type="ECO:0000313" key="4">
    <source>
        <dbReference type="Proteomes" id="UP000266841"/>
    </source>
</evidence>
<feature type="non-terminal residue" evidence="3">
    <location>
        <position position="216"/>
    </location>
</feature>
<reference evidence="3 4" key="1">
    <citation type="journal article" date="2012" name="Genome Biol.">
        <title>Genome and low-iron response of an oceanic diatom adapted to chronic iron limitation.</title>
        <authorList>
            <person name="Lommer M."/>
            <person name="Specht M."/>
            <person name="Roy A.S."/>
            <person name="Kraemer L."/>
            <person name="Andreson R."/>
            <person name="Gutowska M.A."/>
            <person name="Wolf J."/>
            <person name="Bergner S.V."/>
            <person name="Schilhabel M.B."/>
            <person name="Klostermeier U.C."/>
            <person name="Beiko R.G."/>
            <person name="Rosenstiel P."/>
            <person name="Hippler M."/>
            <person name="Laroche J."/>
        </authorList>
    </citation>
    <scope>NUCLEOTIDE SEQUENCE [LARGE SCALE GENOMIC DNA]</scope>
    <source>
        <strain evidence="3 4">CCMP1005</strain>
    </source>
</reference>
<dbReference type="AlphaFoldDB" id="K0SG11"/>
<evidence type="ECO:0000256" key="1">
    <source>
        <dbReference type="SAM" id="MobiDB-lite"/>
    </source>
</evidence>
<keyword evidence="4" id="KW-1185">Reference proteome</keyword>
<name>K0SG11_THAOC</name>
<feature type="compositionally biased region" description="Low complexity" evidence="1">
    <location>
        <begin position="1"/>
        <end position="12"/>
    </location>
</feature>
<dbReference type="PANTHER" id="PTHR33418:SF1">
    <property type="entry name" value="HELICASE-ASSOCIATED DOMAIN-CONTAINING PROTEIN"/>
    <property type="match status" value="1"/>
</dbReference>
<gene>
    <name evidence="3" type="ORF">THAOC_15369</name>
</gene>
<comment type="caution">
    <text evidence="3">The sequence shown here is derived from an EMBL/GenBank/DDBJ whole genome shotgun (WGS) entry which is preliminary data.</text>
</comment>
<protein>
    <recommendedName>
        <fullName evidence="2">Helicase-associated domain-containing protein</fullName>
    </recommendedName>
</protein>
<dbReference type="InterPro" id="IPR005114">
    <property type="entry name" value="Helicase_assoc"/>
</dbReference>
<evidence type="ECO:0000313" key="3">
    <source>
        <dbReference type="EMBL" id="EJK63944.1"/>
    </source>
</evidence>
<feature type="domain" description="Helicase-associated" evidence="2">
    <location>
        <begin position="109"/>
        <end position="173"/>
    </location>
</feature>
<dbReference type="EMBL" id="AGNL01017843">
    <property type="protein sequence ID" value="EJK63944.1"/>
    <property type="molecule type" value="Genomic_DNA"/>
</dbReference>
<dbReference type="Pfam" id="PF03457">
    <property type="entry name" value="HA"/>
    <property type="match status" value="2"/>
</dbReference>
<dbReference type="PANTHER" id="PTHR33418">
    <property type="entry name" value="HELICASE-ASSOCIATED"/>
    <property type="match status" value="1"/>
</dbReference>
<sequence length="216" mass="25017">MKSTTKGSKKSTPVAKMKSTTKSSKPGMKKGQKTTPWEVRFDELSRFHAKHGHRKVPKIQHAALYGWYVEQRRLGRNGNLEKKKKERIESLDVDWFPAQRKVAKKFITQKWKQKFEELKQYKAEHGTCEIQVGASQDKAKAKSLRQWVFHQRNANNGGKLTRDQQQQLESINFTWKGRGRWGHSGSTPRGVVQQDPNFDTIRDLQDPSHLPRHSCG</sequence>
<feature type="region of interest" description="Disordered" evidence="1">
    <location>
        <begin position="1"/>
        <end position="35"/>
    </location>
</feature>
<dbReference type="Gene3D" id="6.10.140.530">
    <property type="match status" value="2"/>
</dbReference>
<dbReference type="Proteomes" id="UP000266841">
    <property type="component" value="Unassembled WGS sequence"/>
</dbReference>
<evidence type="ECO:0000259" key="2">
    <source>
        <dbReference type="Pfam" id="PF03457"/>
    </source>
</evidence>